<dbReference type="AlphaFoldDB" id="A0AAV2I1U1"/>
<proteinExistence type="predicted"/>
<dbReference type="PANTHER" id="PTHR33562">
    <property type="entry name" value="ATILLA, ISOFORM B-RELATED-RELATED"/>
    <property type="match status" value="1"/>
</dbReference>
<accession>A0AAV2I1U1</accession>
<keyword evidence="1 3" id="KW-0732">Signal</keyword>
<organism evidence="4 5">
    <name type="scientific">Lymnaea stagnalis</name>
    <name type="common">Great pond snail</name>
    <name type="synonym">Helix stagnalis</name>
    <dbReference type="NCBI Taxonomy" id="6523"/>
    <lineage>
        <taxon>Eukaryota</taxon>
        <taxon>Metazoa</taxon>
        <taxon>Spiralia</taxon>
        <taxon>Lophotrochozoa</taxon>
        <taxon>Mollusca</taxon>
        <taxon>Gastropoda</taxon>
        <taxon>Heterobranchia</taxon>
        <taxon>Euthyneura</taxon>
        <taxon>Panpulmonata</taxon>
        <taxon>Hygrophila</taxon>
        <taxon>Lymnaeoidea</taxon>
        <taxon>Lymnaeidae</taxon>
        <taxon>Lymnaea</taxon>
    </lineage>
</organism>
<keyword evidence="5" id="KW-1185">Reference proteome</keyword>
<sequence>MWMTNSVKNGPTQLWLFVIVILCALDGCGGIYCFVCNSINNDACGDDFRISTSDSKLRMQCDGGSCIKRRATRVEGSVRRVEIIRSCYNRLSESCFDEYFNNVKQYTCACNYDFCNASVKPNPQSLTVILFALLIAILFPKTHHLPSL</sequence>
<dbReference type="GO" id="GO:0032222">
    <property type="term" value="P:regulation of synaptic transmission, cholinergic"/>
    <property type="evidence" value="ECO:0007669"/>
    <property type="project" value="InterPro"/>
</dbReference>
<feature type="chain" id="PRO_5043785654" description="Protein sleepless" evidence="3">
    <location>
        <begin position="31"/>
        <end position="148"/>
    </location>
</feature>
<keyword evidence="2" id="KW-0325">Glycoprotein</keyword>
<feature type="signal peptide" evidence="3">
    <location>
        <begin position="1"/>
        <end position="30"/>
    </location>
</feature>
<evidence type="ECO:0000313" key="4">
    <source>
        <dbReference type="EMBL" id="CAL1539985.1"/>
    </source>
</evidence>
<protein>
    <recommendedName>
        <fullName evidence="6">Protein sleepless</fullName>
    </recommendedName>
</protein>
<comment type="caution">
    <text evidence="4">The sequence shown here is derived from an EMBL/GenBank/DDBJ whole genome shotgun (WGS) entry which is preliminary data.</text>
</comment>
<gene>
    <name evidence="4" type="ORF">GSLYS_00013718001</name>
</gene>
<evidence type="ECO:0000256" key="1">
    <source>
        <dbReference type="ARBA" id="ARBA00022729"/>
    </source>
</evidence>
<dbReference type="InterPro" id="IPR031424">
    <property type="entry name" value="QVR-like"/>
</dbReference>
<dbReference type="GO" id="GO:0030431">
    <property type="term" value="P:sleep"/>
    <property type="evidence" value="ECO:0007669"/>
    <property type="project" value="InterPro"/>
</dbReference>
<evidence type="ECO:0008006" key="6">
    <source>
        <dbReference type="Google" id="ProtNLM"/>
    </source>
</evidence>
<evidence type="ECO:0000256" key="3">
    <source>
        <dbReference type="SAM" id="SignalP"/>
    </source>
</evidence>
<evidence type="ECO:0000256" key="2">
    <source>
        <dbReference type="ARBA" id="ARBA00023180"/>
    </source>
</evidence>
<dbReference type="Proteomes" id="UP001497497">
    <property type="component" value="Unassembled WGS sequence"/>
</dbReference>
<evidence type="ECO:0000313" key="5">
    <source>
        <dbReference type="Proteomes" id="UP001497497"/>
    </source>
</evidence>
<dbReference type="InterPro" id="IPR050975">
    <property type="entry name" value="Sleep_regulator"/>
</dbReference>
<dbReference type="Pfam" id="PF17064">
    <property type="entry name" value="QVR"/>
    <property type="match status" value="1"/>
</dbReference>
<name>A0AAV2I1U1_LYMST</name>
<dbReference type="EMBL" id="CAXITT010000365">
    <property type="protein sequence ID" value="CAL1539985.1"/>
    <property type="molecule type" value="Genomic_DNA"/>
</dbReference>
<reference evidence="4 5" key="1">
    <citation type="submission" date="2024-04" db="EMBL/GenBank/DDBJ databases">
        <authorList>
            <consortium name="Genoscope - CEA"/>
            <person name="William W."/>
        </authorList>
    </citation>
    <scope>NUCLEOTIDE SEQUENCE [LARGE SCALE GENOMIC DNA]</scope>
</reference>